<organism evidence="3 4">
    <name type="scientific">Candolleomyces aberdarensis</name>
    <dbReference type="NCBI Taxonomy" id="2316362"/>
    <lineage>
        <taxon>Eukaryota</taxon>
        <taxon>Fungi</taxon>
        <taxon>Dikarya</taxon>
        <taxon>Basidiomycota</taxon>
        <taxon>Agaricomycotina</taxon>
        <taxon>Agaricomycetes</taxon>
        <taxon>Agaricomycetidae</taxon>
        <taxon>Agaricales</taxon>
        <taxon>Agaricineae</taxon>
        <taxon>Psathyrellaceae</taxon>
        <taxon>Candolleomyces</taxon>
    </lineage>
</organism>
<comment type="caution">
    <text evidence="3">The sequence shown here is derived from an EMBL/GenBank/DDBJ whole genome shotgun (WGS) entry which is preliminary data.</text>
</comment>
<evidence type="ECO:0000313" key="4">
    <source>
        <dbReference type="Proteomes" id="UP000290288"/>
    </source>
</evidence>
<proteinExistence type="predicted"/>
<evidence type="ECO:0000313" key="3">
    <source>
        <dbReference type="EMBL" id="RXW13779.1"/>
    </source>
</evidence>
<feature type="region of interest" description="Disordered" evidence="1">
    <location>
        <begin position="32"/>
        <end position="61"/>
    </location>
</feature>
<evidence type="ECO:0000256" key="1">
    <source>
        <dbReference type="SAM" id="MobiDB-lite"/>
    </source>
</evidence>
<evidence type="ECO:0000259" key="2">
    <source>
        <dbReference type="Pfam" id="PF18717"/>
    </source>
</evidence>
<feature type="domain" description="HMG" evidence="2">
    <location>
        <begin position="319"/>
        <end position="450"/>
    </location>
</feature>
<sequence>MAPKRRMLCDTPEEFEYPSALVPSVKDAAWDSPTKATKQYQQGFERRRKSAKRATKDTVDSDYDDESMVDLEFGSFPSPVFAESAPTSLPMAGAKVEQYLEAVEACTAGLFHIGGLTFVVEGWDVGRSQATGAWYHLQYLPICNDELRVACTCPQGLQENCVHQEFFKVYAVEHLLPDQDQNAAECPSVVIFQRKQVLSMSDFTTTFSVKSFSSSVLKGRAIVTHTGSRASTGTWRCSKDSGTNGTCTHIASARKALEDLIGADDGELDANISLEGMPSKSLASVVRSTSVSHLPILPPVSVVLKSDPDVYTRPPPFRSSPTHPLAIDAMSSCPCPTGRTLFDPNTRTTHRSCRIYTLYTVFEAEIEIQACPSCPPARRRFIGPDLREYGLFNYNNSILASHELLDEYTMSFVSSETPFTAFVSVLSHRYTVSGATFMGEDLFRSIWFSYASLQAFDNDYKCTRCGPYPETVIWDGITLAFGRKHLSSTLSPPTQISPHSLLRPHIKNHPKQQLISDVRLRRHLREVLNVPNLDLLLSSDDADADDEKTGEKIDEAEHERRARRLRDHLDKIQSVHSGLAAECVALASLFLDAYGAVAFSSRRPIPASHRSFFLQRNQFFK</sequence>
<dbReference type="Pfam" id="PF18717">
    <property type="entry name" value="CxC4"/>
    <property type="match status" value="1"/>
</dbReference>
<keyword evidence="4" id="KW-1185">Reference proteome</keyword>
<dbReference type="Proteomes" id="UP000290288">
    <property type="component" value="Unassembled WGS sequence"/>
</dbReference>
<dbReference type="OrthoDB" id="5598737at2759"/>
<gene>
    <name evidence="3" type="ORF">EST38_g12076</name>
</gene>
<accession>A0A4Q2D407</accession>
<name>A0A4Q2D407_9AGAR</name>
<protein>
    <recommendedName>
        <fullName evidence="2">HMG domain-containing protein</fullName>
    </recommendedName>
</protein>
<dbReference type="EMBL" id="SDEE01000833">
    <property type="protein sequence ID" value="RXW13779.1"/>
    <property type="molecule type" value="Genomic_DNA"/>
</dbReference>
<dbReference type="InterPro" id="IPR040648">
    <property type="entry name" value="HMGXB3_CxC4"/>
</dbReference>
<reference evidence="3 4" key="1">
    <citation type="submission" date="2019-01" db="EMBL/GenBank/DDBJ databases">
        <title>Draft genome sequence of Psathyrella aberdarensis IHI B618.</title>
        <authorList>
            <person name="Buettner E."/>
            <person name="Kellner H."/>
        </authorList>
    </citation>
    <scope>NUCLEOTIDE SEQUENCE [LARGE SCALE GENOMIC DNA]</scope>
    <source>
        <strain evidence="3 4">IHI B618</strain>
    </source>
</reference>
<dbReference type="AlphaFoldDB" id="A0A4Q2D407"/>